<protein>
    <submittedName>
        <fullName evidence="2">Uncharacterized protein</fullName>
    </submittedName>
</protein>
<dbReference type="Proteomes" id="UP000305948">
    <property type="component" value="Unassembled WGS sequence"/>
</dbReference>
<sequence>MCVPFVCSVLNRSRIHASASLFPFRARTPPPLSITLTQRPSETRMPMMRIALTALAGTKHTNPSSPPTQRPKTRSARCGSRLWRSKGPSSISRAANPRPHPAPSPRAKTPTCRAWRSANELVKT</sequence>
<dbReference type="AlphaFoldDB" id="A0A5C3MLV6"/>
<dbReference type="EMBL" id="ML213530">
    <property type="protein sequence ID" value="TFK46392.1"/>
    <property type="molecule type" value="Genomic_DNA"/>
</dbReference>
<evidence type="ECO:0000313" key="2">
    <source>
        <dbReference type="EMBL" id="TFK46392.1"/>
    </source>
</evidence>
<keyword evidence="3" id="KW-1185">Reference proteome</keyword>
<accession>A0A5C3MLV6</accession>
<evidence type="ECO:0000313" key="3">
    <source>
        <dbReference type="Proteomes" id="UP000305948"/>
    </source>
</evidence>
<name>A0A5C3MLV6_9AGAM</name>
<feature type="region of interest" description="Disordered" evidence="1">
    <location>
        <begin position="55"/>
        <end position="124"/>
    </location>
</feature>
<evidence type="ECO:0000256" key="1">
    <source>
        <dbReference type="SAM" id="MobiDB-lite"/>
    </source>
</evidence>
<gene>
    <name evidence="2" type="ORF">OE88DRAFT_917051</name>
</gene>
<organism evidence="2 3">
    <name type="scientific">Heliocybe sulcata</name>
    <dbReference type="NCBI Taxonomy" id="5364"/>
    <lineage>
        <taxon>Eukaryota</taxon>
        <taxon>Fungi</taxon>
        <taxon>Dikarya</taxon>
        <taxon>Basidiomycota</taxon>
        <taxon>Agaricomycotina</taxon>
        <taxon>Agaricomycetes</taxon>
        <taxon>Gloeophyllales</taxon>
        <taxon>Gloeophyllaceae</taxon>
        <taxon>Heliocybe</taxon>
    </lineage>
</organism>
<reference evidence="2 3" key="1">
    <citation type="journal article" date="2019" name="Nat. Ecol. Evol.">
        <title>Megaphylogeny resolves global patterns of mushroom evolution.</title>
        <authorList>
            <person name="Varga T."/>
            <person name="Krizsan K."/>
            <person name="Foldi C."/>
            <person name="Dima B."/>
            <person name="Sanchez-Garcia M."/>
            <person name="Sanchez-Ramirez S."/>
            <person name="Szollosi G.J."/>
            <person name="Szarkandi J.G."/>
            <person name="Papp V."/>
            <person name="Albert L."/>
            <person name="Andreopoulos W."/>
            <person name="Angelini C."/>
            <person name="Antonin V."/>
            <person name="Barry K.W."/>
            <person name="Bougher N.L."/>
            <person name="Buchanan P."/>
            <person name="Buyck B."/>
            <person name="Bense V."/>
            <person name="Catcheside P."/>
            <person name="Chovatia M."/>
            <person name="Cooper J."/>
            <person name="Damon W."/>
            <person name="Desjardin D."/>
            <person name="Finy P."/>
            <person name="Geml J."/>
            <person name="Haridas S."/>
            <person name="Hughes K."/>
            <person name="Justo A."/>
            <person name="Karasinski D."/>
            <person name="Kautmanova I."/>
            <person name="Kiss B."/>
            <person name="Kocsube S."/>
            <person name="Kotiranta H."/>
            <person name="LaButti K.M."/>
            <person name="Lechner B.E."/>
            <person name="Liimatainen K."/>
            <person name="Lipzen A."/>
            <person name="Lukacs Z."/>
            <person name="Mihaltcheva S."/>
            <person name="Morgado L.N."/>
            <person name="Niskanen T."/>
            <person name="Noordeloos M.E."/>
            <person name="Ohm R.A."/>
            <person name="Ortiz-Santana B."/>
            <person name="Ovrebo C."/>
            <person name="Racz N."/>
            <person name="Riley R."/>
            <person name="Savchenko A."/>
            <person name="Shiryaev A."/>
            <person name="Soop K."/>
            <person name="Spirin V."/>
            <person name="Szebenyi C."/>
            <person name="Tomsovsky M."/>
            <person name="Tulloss R.E."/>
            <person name="Uehling J."/>
            <person name="Grigoriev I.V."/>
            <person name="Vagvolgyi C."/>
            <person name="Papp T."/>
            <person name="Martin F.M."/>
            <person name="Miettinen O."/>
            <person name="Hibbett D.S."/>
            <person name="Nagy L.G."/>
        </authorList>
    </citation>
    <scope>NUCLEOTIDE SEQUENCE [LARGE SCALE GENOMIC DNA]</scope>
    <source>
        <strain evidence="2 3">OMC1185</strain>
    </source>
</reference>
<proteinExistence type="predicted"/>